<keyword evidence="5" id="KW-1185">Reference proteome</keyword>
<dbReference type="GO" id="GO:0016020">
    <property type="term" value="C:membrane"/>
    <property type="evidence" value="ECO:0007669"/>
    <property type="project" value="UniProtKB-SubCell"/>
</dbReference>
<reference evidence="4 5" key="1">
    <citation type="journal article" date="2015" name="Genome Biol. Evol.">
        <title>Phylogenomic analyses indicate that early fungi evolved digesting cell walls of algal ancestors of land plants.</title>
        <authorList>
            <person name="Chang Y."/>
            <person name="Wang S."/>
            <person name="Sekimoto S."/>
            <person name="Aerts A.L."/>
            <person name="Choi C."/>
            <person name="Clum A."/>
            <person name="LaButti K.M."/>
            <person name="Lindquist E.A."/>
            <person name="Yee Ngan C."/>
            <person name="Ohm R.A."/>
            <person name="Salamov A.A."/>
            <person name="Grigoriev I.V."/>
            <person name="Spatafora J.W."/>
            <person name="Berbee M.L."/>
        </authorList>
    </citation>
    <scope>NUCLEOTIDE SEQUENCE [LARGE SCALE GENOMIC DNA]</scope>
    <source>
        <strain evidence="4 5">JEL478</strain>
    </source>
</reference>
<evidence type="ECO:0000313" key="4">
    <source>
        <dbReference type="EMBL" id="KXS21802.1"/>
    </source>
</evidence>
<dbReference type="PANTHER" id="PTHR42910">
    <property type="entry name" value="TRANSPORTER SCO4007-RELATED"/>
    <property type="match status" value="1"/>
</dbReference>
<feature type="region of interest" description="Disordered" evidence="2">
    <location>
        <begin position="1"/>
        <end position="32"/>
    </location>
</feature>
<dbReference type="PROSITE" id="PS50850">
    <property type="entry name" value="MFS"/>
    <property type="match status" value="1"/>
</dbReference>
<dbReference type="AlphaFoldDB" id="A0A139AYH5"/>
<evidence type="ECO:0000256" key="2">
    <source>
        <dbReference type="SAM" id="MobiDB-lite"/>
    </source>
</evidence>
<dbReference type="STRING" id="1344416.A0A139AYH5"/>
<dbReference type="InterPro" id="IPR036259">
    <property type="entry name" value="MFS_trans_sf"/>
</dbReference>
<proteinExistence type="predicted"/>
<dbReference type="Gene3D" id="1.20.1250.20">
    <property type="entry name" value="MFS general substrate transporter like domains"/>
    <property type="match status" value="1"/>
</dbReference>
<evidence type="ECO:0000259" key="3">
    <source>
        <dbReference type="PROSITE" id="PS50850"/>
    </source>
</evidence>
<dbReference type="InterPro" id="IPR011701">
    <property type="entry name" value="MFS"/>
</dbReference>
<dbReference type="EMBL" id="KQ965732">
    <property type="protein sequence ID" value="KXS21802.1"/>
    <property type="molecule type" value="Genomic_DNA"/>
</dbReference>
<protein>
    <submittedName>
        <fullName evidence="4">MFS general substrate transporter</fullName>
    </submittedName>
</protein>
<dbReference type="OrthoDB" id="2156279at2759"/>
<evidence type="ECO:0000256" key="1">
    <source>
        <dbReference type="ARBA" id="ARBA00004141"/>
    </source>
</evidence>
<feature type="domain" description="Major facilitator superfamily (MFS) profile" evidence="3">
    <location>
        <begin position="41"/>
        <end position="435"/>
    </location>
</feature>
<dbReference type="PANTHER" id="PTHR42910:SF1">
    <property type="entry name" value="MAJOR FACILITATOR SUPERFAMILY (MFS) PROFILE DOMAIN-CONTAINING PROTEIN"/>
    <property type="match status" value="1"/>
</dbReference>
<name>A0A139AYH5_GONPJ</name>
<feature type="compositionally biased region" description="Low complexity" evidence="2">
    <location>
        <begin position="20"/>
        <end position="32"/>
    </location>
</feature>
<sequence length="835" mass="91587">MASETGEEPPEARETDPLLSSDTGTGDSSPDPSKSPLPVFLWLFLFISSSLTSASGALVQPILDLLRETFDVTVKDAGLIALSLALGSVLGLVVVSPIGDLVDKRRVVISTVALVGIANVILGSVSSFYAFIAANFVLGILSGTLNLIAPMALELTPGEHRGTVIGSLVSGAMVGILLARVFAGFVADTLGYRAVFLIAAGVNETLAVAMVLVLPSVPPKKRAGDLKENVSWSKAYLDLLLSFGTLLTSSPVVIEACAMGFFTFVAFGNFWVSSTFLLAGAPYNFSPSTIGMLGFAGMAGIFTTPLLGYFSDRIPRHRFLIFGTTLSLVVWTALLLAGQRSAVVVFACAFFLDIATLSVTLVNRATILKLLSHAMARVDALYGLFRSLAQSLGTAAGPFAYAYFGWHGPAINYRDFVIILNLALLCGTMSDREDSAFEESDNLQKPAIRDAKATDAVPPVANGANSHWGSASNTDKKSPMYYAKGFVRLFFTKKFGLHRIVGLAFLIQYIATLYLALSDFEGSYRNSWLRTTLPLTGVLQTLTAIFTFTFLPRKDDGGYVNDVGSISYQFVCENLFFVMLVCFQMMYLQESYYSNIKKYLWPVEYAFVFLPYYWRVLFPITRFRTARAGLKESRSTFKFYLIMNWITKNFYLFGKHVIGFHLNYLRFANTMTPQDIKGAVLLDISGHFSTTIAIFLHTLRFKGYLPGWLAYSIYACSFVTAGVAFLVNWRSWFLYQPYIVLITIGGMMTNRVPQSNRYFDLYQILVMAAFHWGFVKGSGTWSEVGGLVVQFFSWILQDGVKGGNWIGMAGLLGNRIKDVLAVMAANPSGLAGKVW</sequence>
<dbReference type="CDD" id="cd17324">
    <property type="entry name" value="MFS_NepI_like"/>
    <property type="match status" value="1"/>
</dbReference>
<gene>
    <name evidence="4" type="ORF">M427DRAFT_142178</name>
</gene>
<evidence type="ECO:0000313" key="5">
    <source>
        <dbReference type="Proteomes" id="UP000070544"/>
    </source>
</evidence>
<dbReference type="Proteomes" id="UP000070544">
    <property type="component" value="Unassembled WGS sequence"/>
</dbReference>
<dbReference type="InterPro" id="IPR020846">
    <property type="entry name" value="MFS_dom"/>
</dbReference>
<dbReference type="GO" id="GO:0022857">
    <property type="term" value="F:transmembrane transporter activity"/>
    <property type="evidence" value="ECO:0007669"/>
    <property type="project" value="InterPro"/>
</dbReference>
<organism evidence="4 5">
    <name type="scientific">Gonapodya prolifera (strain JEL478)</name>
    <name type="common">Monoblepharis prolifera</name>
    <dbReference type="NCBI Taxonomy" id="1344416"/>
    <lineage>
        <taxon>Eukaryota</taxon>
        <taxon>Fungi</taxon>
        <taxon>Fungi incertae sedis</taxon>
        <taxon>Chytridiomycota</taxon>
        <taxon>Chytridiomycota incertae sedis</taxon>
        <taxon>Monoblepharidomycetes</taxon>
        <taxon>Monoblepharidales</taxon>
        <taxon>Gonapodyaceae</taxon>
        <taxon>Gonapodya</taxon>
    </lineage>
</organism>
<dbReference type="Pfam" id="PF07690">
    <property type="entry name" value="MFS_1"/>
    <property type="match status" value="1"/>
</dbReference>
<dbReference type="SUPFAM" id="SSF103473">
    <property type="entry name" value="MFS general substrate transporter"/>
    <property type="match status" value="1"/>
</dbReference>
<accession>A0A139AYH5</accession>
<comment type="subcellular location">
    <subcellularLocation>
        <location evidence="1">Membrane</location>
        <topology evidence="1">Multi-pass membrane protein</topology>
    </subcellularLocation>
</comment>